<name>A0A915KV31_ROMCU</name>
<keyword evidence="2" id="KW-1185">Reference proteome</keyword>
<proteinExistence type="predicted"/>
<dbReference type="Proteomes" id="UP000887565">
    <property type="component" value="Unplaced"/>
</dbReference>
<evidence type="ECO:0000256" key="1">
    <source>
        <dbReference type="SAM" id="SignalP"/>
    </source>
</evidence>
<feature type="chain" id="PRO_5037310207" evidence="1">
    <location>
        <begin position="26"/>
        <end position="85"/>
    </location>
</feature>
<sequence length="85" mass="9698">RKSAARPAIFYILLILYLWRRPAQIQRPPPGPGFTTKLQVLRVLRVSNSRTNQISCVNLGVISIKRDTHVDGRRRTLTLIALHQA</sequence>
<accession>A0A915KV31</accession>
<organism evidence="2 3">
    <name type="scientific">Romanomermis culicivorax</name>
    <name type="common">Nematode worm</name>
    <dbReference type="NCBI Taxonomy" id="13658"/>
    <lineage>
        <taxon>Eukaryota</taxon>
        <taxon>Metazoa</taxon>
        <taxon>Ecdysozoa</taxon>
        <taxon>Nematoda</taxon>
        <taxon>Enoplea</taxon>
        <taxon>Dorylaimia</taxon>
        <taxon>Mermithida</taxon>
        <taxon>Mermithoidea</taxon>
        <taxon>Mermithidae</taxon>
        <taxon>Romanomermis</taxon>
    </lineage>
</organism>
<dbReference type="AlphaFoldDB" id="A0A915KV31"/>
<keyword evidence="1" id="KW-0732">Signal</keyword>
<protein>
    <submittedName>
        <fullName evidence="3">Uncharacterized protein</fullName>
    </submittedName>
</protein>
<evidence type="ECO:0000313" key="3">
    <source>
        <dbReference type="WBParaSite" id="nRc.2.0.1.t42650-RA"/>
    </source>
</evidence>
<dbReference type="WBParaSite" id="nRc.2.0.1.t42650-RA">
    <property type="protein sequence ID" value="nRc.2.0.1.t42650-RA"/>
    <property type="gene ID" value="nRc.2.0.1.g42650"/>
</dbReference>
<evidence type="ECO:0000313" key="2">
    <source>
        <dbReference type="Proteomes" id="UP000887565"/>
    </source>
</evidence>
<feature type="signal peptide" evidence="1">
    <location>
        <begin position="1"/>
        <end position="25"/>
    </location>
</feature>
<reference evidence="3" key="1">
    <citation type="submission" date="2022-11" db="UniProtKB">
        <authorList>
            <consortium name="WormBaseParasite"/>
        </authorList>
    </citation>
    <scope>IDENTIFICATION</scope>
</reference>